<dbReference type="Proteomes" id="UP000215002">
    <property type="component" value="Chromosome"/>
</dbReference>
<gene>
    <name evidence="1" type="ORF">MuYL_2073</name>
</gene>
<proteinExistence type="predicted"/>
<reference evidence="1 2" key="1">
    <citation type="submission" date="2017-08" db="EMBL/GenBank/DDBJ databases">
        <title>Complete genome sequence of Mucilaginibacter sp. strain BJC16-A31.</title>
        <authorList>
            <consortium name="Henan University of Science and Technology"/>
            <person name="You X."/>
        </authorList>
    </citation>
    <scope>NUCLEOTIDE SEQUENCE [LARGE SCALE GENOMIC DNA]</scope>
    <source>
        <strain evidence="1 2">BJC16-A31</strain>
    </source>
</reference>
<dbReference type="AlphaFoldDB" id="A0A223NVQ6"/>
<keyword evidence="2" id="KW-1185">Reference proteome</keyword>
<evidence type="ECO:0000313" key="1">
    <source>
        <dbReference type="EMBL" id="ASU33965.1"/>
    </source>
</evidence>
<evidence type="ECO:0000313" key="2">
    <source>
        <dbReference type="Proteomes" id="UP000215002"/>
    </source>
</evidence>
<protein>
    <submittedName>
        <fullName evidence="1">Uncharacterized protein</fullName>
    </submittedName>
</protein>
<name>A0A223NVQ6_9SPHI</name>
<organism evidence="1 2">
    <name type="scientific">Mucilaginibacter xinganensis</name>
    <dbReference type="NCBI Taxonomy" id="1234841"/>
    <lineage>
        <taxon>Bacteria</taxon>
        <taxon>Pseudomonadati</taxon>
        <taxon>Bacteroidota</taxon>
        <taxon>Sphingobacteriia</taxon>
        <taxon>Sphingobacteriales</taxon>
        <taxon>Sphingobacteriaceae</taxon>
        <taxon>Mucilaginibacter</taxon>
    </lineage>
</organism>
<sequence length="39" mass="4717">MRCNSFFKRFLTGVHNIFFFADLKIRSKNCRKIHLISNL</sequence>
<accession>A0A223NVQ6</accession>
<dbReference type="KEGG" id="muc:MuYL_2073"/>
<dbReference type="EMBL" id="CP022743">
    <property type="protein sequence ID" value="ASU33965.1"/>
    <property type="molecule type" value="Genomic_DNA"/>
</dbReference>